<dbReference type="PANTHER" id="PTHR23079:SF14">
    <property type="entry name" value="RNA-DEPENDENT RNA POLYMERASE"/>
    <property type="match status" value="1"/>
</dbReference>
<feature type="region of interest" description="Disordered" evidence="2">
    <location>
        <begin position="268"/>
        <end position="291"/>
    </location>
</feature>
<dbReference type="Gene3D" id="1.10.8.790">
    <property type="entry name" value="RNA-dependent RNA polymerase, slab domain, helical subdomain-like"/>
    <property type="match status" value="1"/>
</dbReference>
<keyword evidence="1" id="KW-0808">Transferase</keyword>
<dbReference type="GO" id="GO:0003968">
    <property type="term" value="F:RNA-directed RNA polymerase activity"/>
    <property type="evidence" value="ECO:0007669"/>
    <property type="project" value="UniProtKB-KW"/>
</dbReference>
<dbReference type="EMBL" id="JAPCWZ010000009">
    <property type="protein sequence ID" value="KAK8851272.1"/>
    <property type="molecule type" value="Genomic_DNA"/>
</dbReference>
<keyword evidence="5" id="KW-1185">Reference proteome</keyword>
<sequence>MGYQALAPETPTKRRPEDELRDTFFHVSENYNLGLTLSDKPQSPSKLRQGGSQGDRIYYGRFRPLCFGGDLRGALAAFREEAIVVSRKWVQKPLANQDTLPMVTGLPSASSEQERSDLVELLYTVLGRFLTGTGRTPVSPFNTSARFGDSFDRTPTKRQHTEDVVAPKSPPKRARSSSGTSGGHTSEDAATEQRSKFAGALKRTSAHSSRDSFKSADIIFSQGQHTQATQTTIEASSQEKKRLPPRPPSTQDSFPASSDFEQKLLESAHHEETAPPTKSSHKPNCPGSDSSDLYYSEIGQSTLAELDTGSVKPTTKGHRAQVAAVDFERRLNNVWPVVPDCLSKAPLPIVWEVLRVCLFAGIPTRDFQLPVPKEESFMDQDALWKMLKSHSLLRAKALPERSRSEAWTAAFDSLRTPHRVVVLTASLEFSPDPDAVFTIQLDPLRLERPHRLNRRFGSDRFIEIVIPTLDAKNLPSHIRNISEAEATLRHWASQRLHYFVGRTWAGFFIRPYRNGSANTKEAVKDQKEMFNPVQHVSMKHRLYFFAEDGDDFLPSIPGKLPLKGEPSTAHTRATKWDMIEWLLQISKNMDQPVTKLFSRIVLGLSRTDATVVLEQSQIKIRKRDRISPTGKVMNDGIGRISQSLARKIRTMMGSFGNITGFQGRIGSAKGFWIIDIQDETDRDWIILYPSQRKWKCDFEDEEHRTFEVRSEVNSLKAANLNNQFLPILHDRAKDKNGMKKAISDILERSLCKEMEEQRMAIQDPCRLRLWVQVNSTSSLREARLRNGQVPFVGGLPKQDEDRISFLLDGGFDPRRLRMLWELTFKLRKDRCEEMKKRMNIRIGRSCYAFMVVDFWGLLNEDEIHLGFSSNFQDEDSGFSETYLHGIDVLVARSPAHYTSDIQKVKAVFRPELGLLKDVVVFPSKGNVALADKLSGGDYDGDIAWVCCDPDIVNNFTNADVPESPDLFKEGVLTKQTETYKDLVIQHAESASSKFFDASFQFNMQSSLLGMATNFKERLGYKRRSVGDAVAIRLSTLLSNLVDQAKQGIRFTDGDWAKFRNALLEGKAEPQQPRYKSDSCPGVRKFSHIIDHLKFSVLIPIIDRELALLSEDKTKPDSLLVPWDKDLVRLYDVYSELGRGKPRVKSLMSNLIVDLDALSNEFLDNPTRWKDVPFEVKMERLYEDFLAIQPRKLTGTLETILTRGGGGGSETGMNANVGEYCEWSLLKASVMFKKFYKQNMTWWIAGRQLQFLKSLETKGATPTGGALVLVRPQLYASLRPDKLFIQALGLEDVMHAGGDVEEVEYSIDNDNEI</sequence>
<keyword evidence="1" id="KW-0548">Nucleotidyltransferase</keyword>
<dbReference type="Proteomes" id="UP001390339">
    <property type="component" value="Unassembled WGS sequence"/>
</dbReference>
<accession>A0ABR2HQA7</accession>
<name>A0ABR2HQA7_9PEZI</name>
<evidence type="ECO:0000259" key="3">
    <source>
        <dbReference type="Pfam" id="PF05183"/>
    </source>
</evidence>
<comment type="caution">
    <text evidence="4">The sequence shown here is derived from an EMBL/GenBank/DDBJ whole genome shotgun (WGS) entry which is preliminary data.</text>
</comment>
<evidence type="ECO:0000256" key="2">
    <source>
        <dbReference type="SAM" id="MobiDB-lite"/>
    </source>
</evidence>
<feature type="compositionally biased region" description="Basic and acidic residues" evidence="2">
    <location>
        <begin position="149"/>
        <end position="165"/>
    </location>
</feature>
<comment type="catalytic activity">
    <reaction evidence="1">
        <text>RNA(n) + a ribonucleoside 5'-triphosphate = RNA(n+1) + diphosphate</text>
        <dbReference type="Rhea" id="RHEA:21248"/>
        <dbReference type="Rhea" id="RHEA-COMP:14527"/>
        <dbReference type="Rhea" id="RHEA-COMP:17342"/>
        <dbReference type="ChEBI" id="CHEBI:33019"/>
        <dbReference type="ChEBI" id="CHEBI:61557"/>
        <dbReference type="ChEBI" id="CHEBI:140395"/>
        <dbReference type="EC" id="2.7.7.48"/>
    </reaction>
</comment>
<comment type="similarity">
    <text evidence="1">Belongs to the RdRP family.</text>
</comment>
<organism evidence="4 5">
    <name type="scientific">Apiospora arundinis</name>
    <dbReference type="NCBI Taxonomy" id="335852"/>
    <lineage>
        <taxon>Eukaryota</taxon>
        <taxon>Fungi</taxon>
        <taxon>Dikarya</taxon>
        <taxon>Ascomycota</taxon>
        <taxon>Pezizomycotina</taxon>
        <taxon>Sordariomycetes</taxon>
        <taxon>Xylariomycetidae</taxon>
        <taxon>Amphisphaeriales</taxon>
        <taxon>Apiosporaceae</taxon>
        <taxon>Apiospora</taxon>
    </lineage>
</organism>
<reference evidence="4 5" key="1">
    <citation type="journal article" date="2024" name="IMA Fungus">
        <title>Apiospora arundinis, a panoply of carbohydrate-active enzymes and secondary metabolites.</title>
        <authorList>
            <person name="Sorensen T."/>
            <person name="Petersen C."/>
            <person name="Muurmann A.T."/>
            <person name="Christiansen J.V."/>
            <person name="Brundto M.L."/>
            <person name="Overgaard C.K."/>
            <person name="Boysen A.T."/>
            <person name="Wollenberg R.D."/>
            <person name="Larsen T.O."/>
            <person name="Sorensen J.L."/>
            <person name="Nielsen K.L."/>
            <person name="Sondergaard T.E."/>
        </authorList>
    </citation>
    <scope>NUCLEOTIDE SEQUENCE [LARGE SCALE GENOMIC DNA]</scope>
    <source>
        <strain evidence="4 5">AAU 773</strain>
    </source>
</reference>
<feature type="compositionally biased region" description="Polar residues" evidence="2">
    <location>
        <begin position="223"/>
        <end position="236"/>
    </location>
</feature>
<dbReference type="EC" id="2.7.7.48" evidence="1"/>
<keyword evidence="1" id="KW-0694">RNA-binding</keyword>
<evidence type="ECO:0000313" key="5">
    <source>
        <dbReference type="Proteomes" id="UP001390339"/>
    </source>
</evidence>
<evidence type="ECO:0000256" key="1">
    <source>
        <dbReference type="RuleBase" id="RU363098"/>
    </source>
</evidence>
<gene>
    <name evidence="4" type="ORF">PGQ11_013751</name>
</gene>
<proteinExistence type="inferred from homology"/>
<keyword evidence="1 4" id="KW-0696">RNA-directed RNA polymerase</keyword>
<dbReference type="InterPro" id="IPR057596">
    <property type="entry name" value="RDRP_core"/>
</dbReference>
<protein>
    <recommendedName>
        <fullName evidence="1">RNA-dependent RNA polymerase</fullName>
        <ecNumber evidence="1">2.7.7.48</ecNumber>
    </recommendedName>
</protein>
<dbReference type="Pfam" id="PF05183">
    <property type="entry name" value="RdRP"/>
    <property type="match status" value="1"/>
</dbReference>
<dbReference type="PANTHER" id="PTHR23079">
    <property type="entry name" value="RNA-DEPENDENT RNA POLYMERASE"/>
    <property type="match status" value="1"/>
</dbReference>
<dbReference type="InterPro" id="IPR007855">
    <property type="entry name" value="RDRP"/>
</dbReference>
<feature type="region of interest" description="Disordered" evidence="2">
    <location>
        <begin position="223"/>
        <end position="256"/>
    </location>
</feature>
<feature type="domain" description="RDRP core" evidence="3">
    <location>
        <begin position="438"/>
        <end position="1096"/>
    </location>
</feature>
<feature type="region of interest" description="Disordered" evidence="2">
    <location>
        <begin position="137"/>
        <end position="193"/>
    </location>
</feature>
<evidence type="ECO:0000313" key="4">
    <source>
        <dbReference type="EMBL" id="KAK8851272.1"/>
    </source>
</evidence>